<feature type="compositionally biased region" description="Basic and acidic residues" evidence="1">
    <location>
        <begin position="408"/>
        <end position="420"/>
    </location>
</feature>
<dbReference type="Gene3D" id="3.90.1200.10">
    <property type="match status" value="1"/>
</dbReference>
<dbReference type="AlphaFoldDB" id="A0A0M8MN62"/>
<protein>
    <submittedName>
        <fullName evidence="3">Aminoglycoside phosphotransferase</fullName>
    </submittedName>
</protein>
<evidence type="ECO:0000313" key="4">
    <source>
        <dbReference type="Proteomes" id="UP000037737"/>
    </source>
</evidence>
<dbReference type="SUPFAM" id="SSF56112">
    <property type="entry name" value="Protein kinase-like (PK-like)"/>
    <property type="match status" value="1"/>
</dbReference>
<comment type="caution">
    <text evidence="3">The sequence shown here is derived from an EMBL/GenBank/DDBJ whole genome shotgun (WGS) entry which is preliminary data.</text>
</comment>
<dbReference type="EMBL" id="LAVO01000011">
    <property type="protein sequence ID" value="KOS10430.1"/>
    <property type="molecule type" value="Genomic_DNA"/>
</dbReference>
<feature type="domain" description="Aminoglycoside phosphotransferase" evidence="2">
    <location>
        <begin position="40"/>
        <end position="255"/>
    </location>
</feature>
<proteinExistence type="predicted"/>
<dbReference type="Pfam" id="PF01636">
    <property type="entry name" value="APH"/>
    <property type="match status" value="1"/>
</dbReference>
<sequence length="420" mass="44374">MARSPFTLAASVTSALPQAGVVAVGALTEGTAGRYDSALVDLSDGRRVVARVPANADAASEILAETRALRALTAGVRALLPFRPPTLLGEMRLEGATGIVVEFLPGYRVDAVHLPPGRGAATSLGAALAAVHALPTSIVRSEGLPSRAPEQVRADVATLVDRAEASDRVPFPLLRRWRRAIAAEQLWGFEPRVMLGGVNPASFVFDDVADVPRVTGLLEWHGLQVGDPALDLHWLAGAPVAADDVFGSYLAHSDRAPDPHMRDRSRFYAELEFAKWLLHGLALGRPDVVDDAAELLASLSTGVADDDVLGHGGPDVDDALTFIDRMPEGAASGIDTSMQTDAYDPAELSFWTEDTDTGTLGNSTEEHAASDAETGVVDETPAHADSGPLAPWPGAPADSADTDEETDLASREALRRWRAR</sequence>
<evidence type="ECO:0000313" key="3">
    <source>
        <dbReference type="EMBL" id="KOS10430.1"/>
    </source>
</evidence>
<dbReference type="PATRIC" id="fig|84292.3.peg.2325"/>
<evidence type="ECO:0000259" key="2">
    <source>
        <dbReference type="Pfam" id="PF01636"/>
    </source>
</evidence>
<feature type="region of interest" description="Disordered" evidence="1">
    <location>
        <begin position="353"/>
        <end position="420"/>
    </location>
</feature>
<dbReference type="InterPro" id="IPR002575">
    <property type="entry name" value="Aminoglycoside_PTrfase"/>
</dbReference>
<organism evidence="3 4">
    <name type="scientific">Microbacterium aurantiacum</name>
    <dbReference type="NCBI Taxonomy" id="162393"/>
    <lineage>
        <taxon>Bacteria</taxon>
        <taxon>Bacillati</taxon>
        <taxon>Actinomycetota</taxon>
        <taxon>Actinomycetes</taxon>
        <taxon>Micrococcales</taxon>
        <taxon>Microbacteriaceae</taxon>
        <taxon>Microbacterium</taxon>
    </lineage>
</organism>
<accession>A0A0M8MN62</accession>
<dbReference type="Proteomes" id="UP000037737">
    <property type="component" value="Unassembled WGS sequence"/>
</dbReference>
<dbReference type="OrthoDB" id="3239865at2"/>
<name>A0A0M8MN62_9MICO</name>
<reference evidence="3" key="1">
    <citation type="submission" date="2015-04" db="EMBL/GenBank/DDBJ databases">
        <title>Complete genome sequence of Microbacterium chocolatum SIT 101, a bacterium enantioselectively hydrolyzing mesomeric diesters.</title>
        <authorList>
            <person name="Li X."/>
            <person name="Xu Y."/>
        </authorList>
    </citation>
    <scope>NUCLEOTIDE SEQUENCE [LARGE SCALE GENOMIC DNA]</scope>
    <source>
        <strain evidence="3">SIT 101</strain>
    </source>
</reference>
<keyword evidence="4" id="KW-1185">Reference proteome</keyword>
<evidence type="ECO:0000256" key="1">
    <source>
        <dbReference type="SAM" id="MobiDB-lite"/>
    </source>
</evidence>
<gene>
    <name evidence="3" type="ORF">XI38_11440</name>
</gene>
<dbReference type="InterPro" id="IPR011009">
    <property type="entry name" value="Kinase-like_dom_sf"/>
</dbReference>
<dbReference type="GO" id="GO:0016740">
    <property type="term" value="F:transferase activity"/>
    <property type="evidence" value="ECO:0007669"/>
    <property type="project" value="UniProtKB-KW"/>
</dbReference>
<dbReference type="KEGG" id="mcw:A8L33_11990"/>